<feature type="signal peptide" evidence="1">
    <location>
        <begin position="1"/>
        <end position="17"/>
    </location>
</feature>
<name>A0A1H6FEQ1_9GAMM</name>
<protein>
    <recommendedName>
        <fullName evidence="4">Lipoprotein</fullName>
    </recommendedName>
</protein>
<evidence type="ECO:0000313" key="3">
    <source>
        <dbReference type="Proteomes" id="UP000236724"/>
    </source>
</evidence>
<gene>
    <name evidence="2" type="ORF">MBHS_03778</name>
</gene>
<proteinExistence type="predicted"/>
<keyword evidence="1" id="KW-0732">Signal</keyword>
<feature type="chain" id="PRO_5014996916" description="Lipoprotein" evidence="1">
    <location>
        <begin position="18"/>
        <end position="266"/>
    </location>
</feature>
<dbReference type="PROSITE" id="PS51257">
    <property type="entry name" value="PROKAR_LIPOPROTEIN"/>
    <property type="match status" value="1"/>
</dbReference>
<reference evidence="2 3" key="1">
    <citation type="submission" date="2016-10" db="EMBL/GenBank/DDBJ databases">
        <authorList>
            <person name="de Groot N.N."/>
        </authorList>
    </citation>
    <scope>NUCLEOTIDE SEQUENCE [LARGE SCALE GENOMIC DNA]</scope>
    <source>
        <strain evidence="2">MBHS1</strain>
    </source>
</reference>
<dbReference type="Proteomes" id="UP000236724">
    <property type="component" value="Unassembled WGS sequence"/>
</dbReference>
<accession>A0A1H6FEQ1</accession>
<keyword evidence="3" id="KW-1185">Reference proteome</keyword>
<evidence type="ECO:0008006" key="4">
    <source>
        <dbReference type="Google" id="ProtNLM"/>
    </source>
</evidence>
<dbReference type="AlphaFoldDB" id="A0A1H6FEQ1"/>
<dbReference type="EMBL" id="FMSV02000542">
    <property type="protein sequence ID" value="SEH07891.1"/>
    <property type="molecule type" value="Genomic_DNA"/>
</dbReference>
<evidence type="ECO:0000313" key="2">
    <source>
        <dbReference type="EMBL" id="SEH07891.1"/>
    </source>
</evidence>
<evidence type="ECO:0000256" key="1">
    <source>
        <dbReference type="SAM" id="SignalP"/>
    </source>
</evidence>
<dbReference type="SUPFAM" id="SSF69322">
    <property type="entry name" value="Tricorn protease domain 2"/>
    <property type="match status" value="1"/>
</dbReference>
<dbReference type="RefSeq" id="WP_103921486.1">
    <property type="nucleotide sequence ID" value="NZ_FMSV02000542.1"/>
</dbReference>
<sequence>MKIKTLFLLISSLFMTACGSQLLKPDDPNSTKTPVVWSTDDTALAVVIPVNNPENPNSEQYQIVTQRPDGSDRQQITEVFPQTVMQLHYIKEQGYLIAGFQLQNGGLRIDRITPNGNAISIIETKTPAMQLCQGQKDSYAQTPLILPSPDGLWLVNLYSQTCNSLTIDFLQAGNLQTVSSYELELEQQMFFTWHPMGYLLIAGSDQTTVWQVDKDHPPLKTTAKYPRCFYPSTRSSAIAADGRHAWFEAGQVKIETGDAKKAFGCQ</sequence>
<organism evidence="2 3">
    <name type="scientific">Candidatus Venteria ishoeyi</name>
    <dbReference type="NCBI Taxonomy" id="1899563"/>
    <lineage>
        <taxon>Bacteria</taxon>
        <taxon>Pseudomonadati</taxon>
        <taxon>Pseudomonadota</taxon>
        <taxon>Gammaproteobacteria</taxon>
        <taxon>Thiotrichales</taxon>
        <taxon>Thiotrichaceae</taxon>
        <taxon>Venteria</taxon>
    </lineage>
</organism>